<feature type="non-terminal residue" evidence="1">
    <location>
        <position position="1"/>
    </location>
</feature>
<gene>
    <name evidence="1" type="ORF">BpHYR1_039669</name>
</gene>
<reference evidence="1 2" key="1">
    <citation type="journal article" date="2018" name="Sci. Rep.">
        <title>Genomic signatures of local adaptation to the degree of environmental predictability in rotifers.</title>
        <authorList>
            <person name="Franch-Gras L."/>
            <person name="Hahn C."/>
            <person name="Garcia-Roger E.M."/>
            <person name="Carmona M.J."/>
            <person name="Serra M."/>
            <person name="Gomez A."/>
        </authorList>
    </citation>
    <scope>NUCLEOTIDE SEQUENCE [LARGE SCALE GENOMIC DNA]</scope>
    <source>
        <strain evidence="1">HYR1</strain>
    </source>
</reference>
<keyword evidence="2" id="KW-1185">Reference proteome</keyword>
<dbReference type="Proteomes" id="UP000276133">
    <property type="component" value="Unassembled WGS sequence"/>
</dbReference>
<organism evidence="1 2">
    <name type="scientific">Brachionus plicatilis</name>
    <name type="common">Marine rotifer</name>
    <name type="synonym">Brachionus muelleri</name>
    <dbReference type="NCBI Taxonomy" id="10195"/>
    <lineage>
        <taxon>Eukaryota</taxon>
        <taxon>Metazoa</taxon>
        <taxon>Spiralia</taxon>
        <taxon>Gnathifera</taxon>
        <taxon>Rotifera</taxon>
        <taxon>Eurotatoria</taxon>
        <taxon>Monogononta</taxon>
        <taxon>Pseudotrocha</taxon>
        <taxon>Ploima</taxon>
        <taxon>Brachionidae</taxon>
        <taxon>Brachionus</taxon>
    </lineage>
</organism>
<dbReference type="AlphaFoldDB" id="A0A3M7Q2M5"/>
<name>A0A3M7Q2M5_BRAPC</name>
<sequence>ILPFSSQGTTFLRVLFDLNKLLYLLLPIIQLSEFQDAVNLKRLSRYENEQNQTFALTLSLKSDVNVYSKKKIKKFYNMVSMVLVPHRINPNFDIVLRVMVKSLR</sequence>
<evidence type="ECO:0000313" key="2">
    <source>
        <dbReference type="Proteomes" id="UP000276133"/>
    </source>
</evidence>
<evidence type="ECO:0000313" key="1">
    <source>
        <dbReference type="EMBL" id="RNA05697.1"/>
    </source>
</evidence>
<accession>A0A3M7Q2M5</accession>
<comment type="caution">
    <text evidence="1">The sequence shown here is derived from an EMBL/GenBank/DDBJ whole genome shotgun (WGS) entry which is preliminary data.</text>
</comment>
<proteinExistence type="predicted"/>
<dbReference type="EMBL" id="REGN01007628">
    <property type="protein sequence ID" value="RNA05697.1"/>
    <property type="molecule type" value="Genomic_DNA"/>
</dbReference>
<protein>
    <submittedName>
        <fullName evidence="1">Uncharacterized protein</fullName>
    </submittedName>
</protein>